<proteinExistence type="predicted"/>
<protein>
    <recommendedName>
        <fullName evidence="3">Decarboxylase</fullName>
    </recommendedName>
</protein>
<gene>
    <name evidence="1" type="ORF">Rhow_009057</name>
</gene>
<name>A0A402CLL9_RHOWR</name>
<dbReference type="Proteomes" id="UP000287519">
    <property type="component" value="Unassembled WGS sequence"/>
</dbReference>
<keyword evidence="2" id="KW-1185">Reference proteome</keyword>
<evidence type="ECO:0000313" key="2">
    <source>
        <dbReference type="Proteomes" id="UP000287519"/>
    </source>
</evidence>
<dbReference type="EMBL" id="BHYM01000099">
    <property type="protein sequence ID" value="GCE44636.1"/>
    <property type="molecule type" value="Genomic_DNA"/>
</dbReference>
<accession>A0A402CLL9</accession>
<sequence length="126" mass="13823">MTLHLPHLFAHEQSRQNTLLDLSALGTDGPGIEDALRAVMEQPQLRLVGVRCPAGSGSIDDAIGLMERVRRDYGVILTELVLADADRVDLREAVDESLDEACARNRFPRPSVVFTGRRDVSALTKS</sequence>
<organism evidence="1 2">
    <name type="scientific">Rhodococcus wratislaviensis</name>
    <name type="common">Tsukamurella wratislaviensis</name>
    <dbReference type="NCBI Taxonomy" id="44752"/>
    <lineage>
        <taxon>Bacteria</taxon>
        <taxon>Bacillati</taxon>
        <taxon>Actinomycetota</taxon>
        <taxon>Actinomycetes</taxon>
        <taxon>Mycobacteriales</taxon>
        <taxon>Nocardiaceae</taxon>
        <taxon>Rhodococcus</taxon>
    </lineage>
</organism>
<evidence type="ECO:0008006" key="3">
    <source>
        <dbReference type="Google" id="ProtNLM"/>
    </source>
</evidence>
<dbReference type="AlphaFoldDB" id="A0A402CLL9"/>
<dbReference type="RefSeq" id="WP_124396195.1">
    <property type="nucleotide sequence ID" value="NZ_BHYM01000099.1"/>
</dbReference>
<dbReference type="OrthoDB" id="4439908at2"/>
<reference evidence="1 2" key="1">
    <citation type="submission" date="2018-11" db="EMBL/GenBank/DDBJ databases">
        <title>Microbial catabolism of amino acid.</title>
        <authorList>
            <person name="Hibi M."/>
            <person name="Ogawa J."/>
        </authorList>
    </citation>
    <scope>NUCLEOTIDE SEQUENCE [LARGE SCALE GENOMIC DNA]</scope>
    <source>
        <strain evidence="1 2">C31-06</strain>
    </source>
</reference>
<evidence type="ECO:0000313" key="1">
    <source>
        <dbReference type="EMBL" id="GCE44636.1"/>
    </source>
</evidence>
<comment type="caution">
    <text evidence="1">The sequence shown here is derived from an EMBL/GenBank/DDBJ whole genome shotgun (WGS) entry which is preliminary data.</text>
</comment>